<protein>
    <submittedName>
        <fullName evidence="1">Uncharacterized protein</fullName>
    </submittedName>
</protein>
<reference evidence="1 2" key="1">
    <citation type="submission" date="2018-04" db="EMBL/GenBank/DDBJ databases">
        <title>Draft genome sequence of Pseudomonas syringae pv. actinidiae biovar 3 strains isolated from kiwifruit in Kagawa prefecture.</title>
        <authorList>
            <person name="Tabuchi M."/>
            <person name="Saito M."/>
            <person name="Fujiwara S."/>
            <person name="Sasa N."/>
            <person name="Akimitsu K."/>
            <person name="Gomi K."/>
            <person name="Konishi-Sugita S."/>
            <person name="Hamano K."/>
            <person name="Kataoka I."/>
        </authorList>
    </citation>
    <scope>NUCLEOTIDE SEQUENCE [LARGE SCALE GENOMIC DNA]</scope>
    <source>
        <strain evidence="1 2">MAFF212211</strain>
    </source>
</reference>
<evidence type="ECO:0000313" key="2">
    <source>
        <dbReference type="Proteomes" id="UP000248291"/>
    </source>
</evidence>
<proteinExistence type="predicted"/>
<gene>
    <name evidence="1" type="ORF">KPSA3_01895</name>
</gene>
<comment type="caution">
    <text evidence="1">The sequence shown here is derived from an EMBL/GenBank/DDBJ whole genome shotgun (WGS) entry which is preliminary data.</text>
</comment>
<accession>A0AAN4TJZ5</accession>
<dbReference type="Proteomes" id="UP000248291">
    <property type="component" value="Unassembled WGS sequence"/>
</dbReference>
<dbReference type="AlphaFoldDB" id="A0AAN4TJZ5"/>
<organism evidence="1 2">
    <name type="scientific">Pseudomonas syringae pv. actinidiae</name>
    <dbReference type="NCBI Taxonomy" id="103796"/>
    <lineage>
        <taxon>Bacteria</taxon>
        <taxon>Pseudomonadati</taxon>
        <taxon>Pseudomonadota</taxon>
        <taxon>Gammaproteobacteria</taxon>
        <taxon>Pseudomonadales</taxon>
        <taxon>Pseudomonadaceae</taxon>
        <taxon>Pseudomonas</taxon>
        <taxon>Pseudomonas syringae</taxon>
    </lineage>
</organism>
<sequence length="53" mass="5915">MAWVLSALLFARSIDAAQSLPFTLTAPFVVSQDLDLDASDRAWLDQRKELCDC</sequence>
<name>A0AAN4TJZ5_PSESF</name>
<dbReference type="EMBL" id="BGKA01000068">
    <property type="protein sequence ID" value="GBH15961.1"/>
    <property type="molecule type" value="Genomic_DNA"/>
</dbReference>
<evidence type="ECO:0000313" key="1">
    <source>
        <dbReference type="EMBL" id="GBH15961.1"/>
    </source>
</evidence>